<sequence length="222" mass="22340">MKAANLAGLLVILMNVVGLGFATTVNFSNGVAKAKVIAALKARDMSADEIKEIVNLMPRANTVTVTTTEIDCPSYGPPATASIPATTESPTSSTLATAFESLTSSTPPESGTVNTETPSEAPSVPITSTPVVETTSEANSTPPVQTSIETTPGINTSVPTSATSSSVESTSTTTETEISTTFSSRPTVTSTTSTIPPAPNNGASTAGLNVALAGVVAMLAFV</sequence>
<gene>
    <name evidence="3" type="ORF">Z518_04848</name>
</gene>
<proteinExistence type="predicted"/>
<dbReference type="GeneID" id="25292919"/>
<reference evidence="3 4" key="1">
    <citation type="submission" date="2015-01" db="EMBL/GenBank/DDBJ databases">
        <title>The Genome Sequence of Rhinocladiella mackenzie CBS 650.93.</title>
        <authorList>
            <consortium name="The Broad Institute Genomics Platform"/>
            <person name="Cuomo C."/>
            <person name="de Hoog S."/>
            <person name="Gorbushina A."/>
            <person name="Stielow B."/>
            <person name="Teixiera M."/>
            <person name="Abouelleil A."/>
            <person name="Chapman S.B."/>
            <person name="Priest M."/>
            <person name="Young S.K."/>
            <person name="Wortman J."/>
            <person name="Nusbaum C."/>
            <person name="Birren B."/>
        </authorList>
    </citation>
    <scope>NUCLEOTIDE SEQUENCE [LARGE SCALE GENOMIC DNA]</scope>
    <source>
        <strain evidence="3 4">CBS 650.93</strain>
    </source>
</reference>
<dbReference type="EMBL" id="KN847477">
    <property type="protein sequence ID" value="KIX06872.1"/>
    <property type="molecule type" value="Genomic_DNA"/>
</dbReference>
<dbReference type="RefSeq" id="XP_013274008.1">
    <property type="nucleotide sequence ID" value="XM_013418554.1"/>
</dbReference>
<evidence type="ECO:0000313" key="3">
    <source>
        <dbReference type="EMBL" id="KIX06872.1"/>
    </source>
</evidence>
<dbReference type="VEuPathDB" id="FungiDB:Z518_04848"/>
<name>A0A0D2FX13_9EURO</name>
<protein>
    <submittedName>
        <fullName evidence="3">Uncharacterized protein</fullName>
    </submittedName>
</protein>
<feature type="chain" id="PRO_5002242217" evidence="2">
    <location>
        <begin position="23"/>
        <end position="222"/>
    </location>
</feature>
<dbReference type="OrthoDB" id="4161669at2759"/>
<organism evidence="3 4">
    <name type="scientific">Rhinocladiella mackenziei CBS 650.93</name>
    <dbReference type="NCBI Taxonomy" id="1442369"/>
    <lineage>
        <taxon>Eukaryota</taxon>
        <taxon>Fungi</taxon>
        <taxon>Dikarya</taxon>
        <taxon>Ascomycota</taxon>
        <taxon>Pezizomycotina</taxon>
        <taxon>Eurotiomycetes</taxon>
        <taxon>Chaetothyriomycetidae</taxon>
        <taxon>Chaetothyriales</taxon>
        <taxon>Herpotrichiellaceae</taxon>
        <taxon>Rhinocladiella</taxon>
    </lineage>
</organism>
<keyword evidence="4" id="KW-1185">Reference proteome</keyword>
<accession>A0A0D2FX13</accession>
<dbReference type="AlphaFoldDB" id="A0A0D2FX13"/>
<evidence type="ECO:0000313" key="4">
    <source>
        <dbReference type="Proteomes" id="UP000053617"/>
    </source>
</evidence>
<feature type="signal peptide" evidence="2">
    <location>
        <begin position="1"/>
        <end position="22"/>
    </location>
</feature>
<dbReference type="Proteomes" id="UP000053617">
    <property type="component" value="Unassembled WGS sequence"/>
</dbReference>
<feature type="compositionally biased region" description="Polar residues" evidence="1">
    <location>
        <begin position="83"/>
        <end position="94"/>
    </location>
</feature>
<feature type="region of interest" description="Disordered" evidence="1">
    <location>
        <begin position="75"/>
        <end position="94"/>
    </location>
</feature>
<evidence type="ECO:0000256" key="2">
    <source>
        <dbReference type="SAM" id="SignalP"/>
    </source>
</evidence>
<keyword evidence="2" id="KW-0732">Signal</keyword>
<dbReference type="STRING" id="1442369.A0A0D2FX13"/>
<dbReference type="HOGENOM" id="CLU_105489_0_0_1"/>
<evidence type="ECO:0000256" key="1">
    <source>
        <dbReference type="SAM" id="MobiDB-lite"/>
    </source>
</evidence>
<feature type="region of interest" description="Disordered" evidence="1">
    <location>
        <begin position="100"/>
        <end position="202"/>
    </location>
</feature>
<feature type="compositionally biased region" description="Low complexity" evidence="1">
    <location>
        <begin position="156"/>
        <end position="194"/>
    </location>
</feature>
<feature type="compositionally biased region" description="Polar residues" evidence="1">
    <location>
        <begin position="100"/>
        <end position="155"/>
    </location>
</feature>